<dbReference type="InterPro" id="IPR036691">
    <property type="entry name" value="Endo/exonu/phosph_ase_sf"/>
</dbReference>
<proteinExistence type="predicted"/>
<dbReference type="Gene3D" id="3.60.10.10">
    <property type="entry name" value="Endonuclease/exonuclease/phosphatase"/>
    <property type="match status" value="1"/>
</dbReference>
<evidence type="ECO:0000313" key="1">
    <source>
        <dbReference type="EMBL" id="CAH2248088.1"/>
    </source>
</evidence>
<protein>
    <submittedName>
        <fullName evidence="1">Uncharacterized protein</fullName>
    </submittedName>
</protein>
<feature type="non-terminal residue" evidence="1">
    <location>
        <position position="58"/>
    </location>
</feature>
<evidence type="ECO:0000313" key="2">
    <source>
        <dbReference type="Proteomes" id="UP001295444"/>
    </source>
</evidence>
<keyword evidence="2" id="KW-1185">Reference proteome</keyword>
<name>A0AAD1RCA6_PELCU</name>
<reference evidence="1" key="1">
    <citation type="submission" date="2022-03" db="EMBL/GenBank/DDBJ databases">
        <authorList>
            <person name="Alioto T."/>
            <person name="Alioto T."/>
            <person name="Gomez Garrido J."/>
        </authorList>
    </citation>
    <scope>NUCLEOTIDE SEQUENCE</scope>
</reference>
<dbReference type="SUPFAM" id="SSF56219">
    <property type="entry name" value="DNase I-like"/>
    <property type="match status" value="1"/>
</dbReference>
<organism evidence="1 2">
    <name type="scientific">Pelobates cultripes</name>
    <name type="common">Western spadefoot toad</name>
    <dbReference type="NCBI Taxonomy" id="61616"/>
    <lineage>
        <taxon>Eukaryota</taxon>
        <taxon>Metazoa</taxon>
        <taxon>Chordata</taxon>
        <taxon>Craniata</taxon>
        <taxon>Vertebrata</taxon>
        <taxon>Euteleostomi</taxon>
        <taxon>Amphibia</taxon>
        <taxon>Batrachia</taxon>
        <taxon>Anura</taxon>
        <taxon>Pelobatoidea</taxon>
        <taxon>Pelobatidae</taxon>
        <taxon>Pelobates</taxon>
    </lineage>
</organism>
<dbReference type="AlphaFoldDB" id="A0AAD1RCA6"/>
<dbReference type="EMBL" id="OW240913">
    <property type="protein sequence ID" value="CAH2248088.1"/>
    <property type="molecule type" value="Genomic_DNA"/>
</dbReference>
<accession>A0AAD1RCA6</accession>
<sequence>MGSKYELAPLTLWSNNVRGLNVPEKRTQILHALSAERVSVAFLQETHLKGADPPSLKN</sequence>
<dbReference type="Proteomes" id="UP001295444">
    <property type="component" value="Chromosome 02"/>
</dbReference>
<gene>
    <name evidence="1" type="ORF">PECUL_23A054510</name>
</gene>